<accession>A0A8E5HSZ1</accession>
<organism evidence="1 2">
    <name type="scientific">Ustilaginoidea virens</name>
    <name type="common">Rice false smut fungus</name>
    <name type="synonym">Villosiclava virens</name>
    <dbReference type="NCBI Taxonomy" id="1159556"/>
    <lineage>
        <taxon>Eukaryota</taxon>
        <taxon>Fungi</taxon>
        <taxon>Dikarya</taxon>
        <taxon>Ascomycota</taxon>
        <taxon>Pezizomycotina</taxon>
        <taxon>Sordariomycetes</taxon>
        <taxon>Hypocreomycetidae</taxon>
        <taxon>Hypocreales</taxon>
        <taxon>Clavicipitaceae</taxon>
        <taxon>Ustilaginoidea</taxon>
    </lineage>
</organism>
<sequence>MPDCTIALPHFSIKDKAEKTTLTVTGQLVLDIPEAYGRPASVDELDAIIRETNLWITRNGLCYFRIEPSANGTPVIDVYATRYIRDVILGCKVWDDLGLTLLADDGPDEILANRISLSIQHPDLSSALTAPETAAVAAFRSVSYSIELSADCRAHCPKRDRARPTRKIEHLALEDRIAVEEFTQNMREQLVPADRQAVDEFMRSINFDPRSKPCCRTSNQPQRECLTTCDVLFTTSVKGLIDSCLNNILLGTRRHPQNLRVINSKHFVPLSRLAPGVFNMTYLKDISSKRSLVSIIAASLARMKDAESPSLRRKMDKFTSMNAYDETFRREGIQTDVINRGIEGSLWDMLLSESSRSRWKKKGWL</sequence>
<dbReference type="OrthoDB" id="4898608at2759"/>
<dbReference type="GeneID" id="66066090"/>
<evidence type="ECO:0000313" key="2">
    <source>
        <dbReference type="Proteomes" id="UP000027002"/>
    </source>
</evidence>
<gene>
    <name evidence="1" type="ORF">UV8b_05313</name>
</gene>
<dbReference type="EMBL" id="CP072756">
    <property type="protein sequence ID" value="QUC21070.1"/>
    <property type="molecule type" value="Genomic_DNA"/>
</dbReference>
<protein>
    <submittedName>
        <fullName evidence="1">Uncharacterized protein</fullName>
    </submittedName>
</protein>
<name>A0A8E5HSZ1_USTVR</name>
<dbReference type="AlphaFoldDB" id="A0A8E5HSZ1"/>
<reference evidence="1" key="1">
    <citation type="submission" date="2020-03" db="EMBL/GenBank/DDBJ databases">
        <title>A mixture of massive structural variations and highly conserved coding sequences in Ustilaginoidea virens genome.</title>
        <authorList>
            <person name="Zhang K."/>
            <person name="Zhao Z."/>
            <person name="Zhang Z."/>
            <person name="Li Y."/>
            <person name="Hsiang T."/>
            <person name="Sun W."/>
        </authorList>
    </citation>
    <scope>NUCLEOTIDE SEQUENCE</scope>
    <source>
        <strain evidence="1">UV-8b</strain>
    </source>
</reference>
<dbReference type="RefSeq" id="XP_042998743.1">
    <property type="nucleotide sequence ID" value="XM_043142810.1"/>
</dbReference>
<dbReference type="KEGG" id="uvi:66066090"/>
<dbReference type="Proteomes" id="UP000027002">
    <property type="component" value="Chromosome 4"/>
</dbReference>
<keyword evidence="2" id="KW-1185">Reference proteome</keyword>
<evidence type="ECO:0000313" key="1">
    <source>
        <dbReference type="EMBL" id="QUC21070.1"/>
    </source>
</evidence>
<proteinExistence type="predicted"/>